<dbReference type="RefSeq" id="WP_038482388.1">
    <property type="nucleotide sequence ID" value="NZ_CP003923.1"/>
</dbReference>
<protein>
    <recommendedName>
        <fullName evidence="3 7">Mannitol-1-phosphate 5-dehydrogenase</fullName>
        <ecNumber evidence="2 7">1.1.1.17</ecNumber>
    </recommendedName>
</protein>
<gene>
    <name evidence="7" type="primary">mtlD</name>
    <name evidence="10" type="ORF">BleG1_2923</name>
</gene>
<accession>A0A060LZ59</accession>
<evidence type="ECO:0000259" key="9">
    <source>
        <dbReference type="Pfam" id="PF08125"/>
    </source>
</evidence>
<dbReference type="HOGENOM" id="CLU_036089_2_0_9"/>
<dbReference type="GO" id="GO:0019592">
    <property type="term" value="P:mannitol catabolic process"/>
    <property type="evidence" value="ECO:0007669"/>
    <property type="project" value="TreeGrafter"/>
</dbReference>
<name>A0A060LZ59_9BACI</name>
<evidence type="ECO:0000256" key="4">
    <source>
        <dbReference type="ARBA" id="ARBA00023002"/>
    </source>
</evidence>
<dbReference type="Pfam" id="PF01232">
    <property type="entry name" value="Mannitol_dh"/>
    <property type="match status" value="1"/>
</dbReference>
<dbReference type="SUPFAM" id="SSF51735">
    <property type="entry name" value="NAD(P)-binding Rossmann-fold domains"/>
    <property type="match status" value="1"/>
</dbReference>
<evidence type="ECO:0000256" key="6">
    <source>
        <dbReference type="ARBA" id="ARBA00048615"/>
    </source>
</evidence>
<dbReference type="GO" id="GO:0008926">
    <property type="term" value="F:mannitol-1-phosphate 5-dehydrogenase activity"/>
    <property type="evidence" value="ECO:0007669"/>
    <property type="project" value="UniProtKB-UniRule"/>
</dbReference>
<dbReference type="Gene3D" id="1.10.1040.10">
    <property type="entry name" value="N-(1-d-carboxylethyl)-l-norvaline Dehydrogenase, domain 2"/>
    <property type="match status" value="1"/>
</dbReference>
<dbReference type="EMBL" id="CP003923">
    <property type="protein sequence ID" value="AIC95487.1"/>
    <property type="molecule type" value="Genomic_DNA"/>
</dbReference>
<dbReference type="OrthoDB" id="271711at2"/>
<evidence type="ECO:0000256" key="1">
    <source>
        <dbReference type="ARBA" id="ARBA00006541"/>
    </source>
</evidence>
<dbReference type="eggNOG" id="COG0246">
    <property type="taxonomic scope" value="Bacteria"/>
</dbReference>
<dbReference type="KEGG" id="ble:BleG1_2923"/>
<dbReference type="AlphaFoldDB" id="A0A060LZ59"/>
<dbReference type="InterPro" id="IPR023028">
    <property type="entry name" value="Mannitol_1_phos_5_DH"/>
</dbReference>
<evidence type="ECO:0000256" key="2">
    <source>
        <dbReference type="ARBA" id="ARBA00012939"/>
    </source>
</evidence>
<comment type="catalytic activity">
    <reaction evidence="6 7">
        <text>D-mannitol 1-phosphate + NAD(+) = beta-D-fructose 6-phosphate + NADH + H(+)</text>
        <dbReference type="Rhea" id="RHEA:19661"/>
        <dbReference type="ChEBI" id="CHEBI:15378"/>
        <dbReference type="ChEBI" id="CHEBI:57540"/>
        <dbReference type="ChEBI" id="CHEBI:57634"/>
        <dbReference type="ChEBI" id="CHEBI:57945"/>
        <dbReference type="ChEBI" id="CHEBI:61381"/>
        <dbReference type="EC" id="1.1.1.17"/>
    </reaction>
</comment>
<dbReference type="NCBIfam" id="NF002647">
    <property type="entry name" value="PRK02318.1-3"/>
    <property type="match status" value="1"/>
</dbReference>
<dbReference type="InterPro" id="IPR013131">
    <property type="entry name" value="Mannitol_DH_N"/>
</dbReference>
<dbReference type="GO" id="GO:0005829">
    <property type="term" value="C:cytosol"/>
    <property type="evidence" value="ECO:0007669"/>
    <property type="project" value="TreeGrafter"/>
</dbReference>
<dbReference type="Pfam" id="PF08125">
    <property type="entry name" value="Mannitol_dh_C"/>
    <property type="match status" value="1"/>
</dbReference>
<evidence type="ECO:0000313" key="11">
    <source>
        <dbReference type="Proteomes" id="UP000027142"/>
    </source>
</evidence>
<keyword evidence="4 7" id="KW-0560">Oxidoreductase</keyword>
<dbReference type="STRING" id="1246626.BleG1_2923"/>
<dbReference type="NCBIfam" id="NF002646">
    <property type="entry name" value="PRK02318.1-2"/>
    <property type="match status" value="1"/>
</dbReference>
<dbReference type="PANTHER" id="PTHR30524">
    <property type="entry name" value="MANNITOL-1-PHOSPHATE 5-DEHYDROGENASE"/>
    <property type="match status" value="1"/>
</dbReference>
<evidence type="ECO:0000256" key="7">
    <source>
        <dbReference type="HAMAP-Rule" id="MF_00196"/>
    </source>
</evidence>
<dbReference type="InterPro" id="IPR036291">
    <property type="entry name" value="NAD(P)-bd_dom_sf"/>
</dbReference>
<dbReference type="Proteomes" id="UP000027142">
    <property type="component" value="Chromosome"/>
</dbReference>
<sequence length="376" mass="41177">MKAVHFGAGNIGRGFIGALLADAGYHVQFVDVNDTVIQALNERGSYTVHVVGEEHTTFTVDNVSGINSKENEGAVIEAIQDADVITTAVGPHILPMLASTIAKGLLARKGVKPVNIIACENAIRATSQLKEAVIEKLGQAEWETIQEYTGFADAAVDRIVPNVQSDDLLAVTVEPFFEWVVEEPSLIGDPVSLGEAKLVEDLAPFIERKLFTVNTGHAVASYAGFRAGIETIKEALASDYIKHRVRGALNETKAILVDDHGFDPDEQEAYIDKIITRFENPYLEDKVQRVGRGPIRKLGVKDRLVKPAKALAEKGLHPESLVETIDDALHFYDETDEESVKLKQLIEEKGKIGAFTSITGIEDSHPLVELLRKRHE</sequence>
<dbReference type="SUPFAM" id="SSF48179">
    <property type="entry name" value="6-phosphogluconate dehydrogenase C-terminal domain-like"/>
    <property type="match status" value="1"/>
</dbReference>
<keyword evidence="5 7" id="KW-0520">NAD</keyword>
<evidence type="ECO:0000256" key="5">
    <source>
        <dbReference type="ARBA" id="ARBA00023027"/>
    </source>
</evidence>
<dbReference type="InterPro" id="IPR013328">
    <property type="entry name" value="6PGD_dom2"/>
</dbReference>
<dbReference type="Gene3D" id="3.40.50.720">
    <property type="entry name" value="NAD(P)-binding Rossmann-like Domain"/>
    <property type="match status" value="1"/>
</dbReference>
<dbReference type="HAMAP" id="MF_00196">
    <property type="entry name" value="Mannitol_dehydrog"/>
    <property type="match status" value="1"/>
</dbReference>
<feature type="domain" description="Mannitol dehydrogenase C-terminal" evidence="9">
    <location>
        <begin position="201"/>
        <end position="342"/>
    </location>
</feature>
<dbReference type="InterPro" id="IPR008927">
    <property type="entry name" value="6-PGluconate_DH-like_C_sf"/>
</dbReference>
<dbReference type="InterPro" id="IPR000669">
    <property type="entry name" value="Mannitol_DH"/>
</dbReference>
<dbReference type="NCBIfam" id="NF002649">
    <property type="entry name" value="PRK02318.2-1"/>
    <property type="match status" value="1"/>
</dbReference>
<dbReference type="NCBIfam" id="NF002652">
    <property type="entry name" value="PRK02318.2-5"/>
    <property type="match status" value="1"/>
</dbReference>
<dbReference type="PATRIC" id="fig|1246626.3.peg.2911"/>
<organism evidence="10 11">
    <name type="scientific">Shouchella lehensis G1</name>
    <dbReference type="NCBI Taxonomy" id="1246626"/>
    <lineage>
        <taxon>Bacteria</taxon>
        <taxon>Bacillati</taxon>
        <taxon>Bacillota</taxon>
        <taxon>Bacilli</taxon>
        <taxon>Bacillales</taxon>
        <taxon>Bacillaceae</taxon>
        <taxon>Shouchella</taxon>
    </lineage>
</organism>
<evidence type="ECO:0000256" key="3">
    <source>
        <dbReference type="ARBA" id="ARBA00016219"/>
    </source>
</evidence>
<proteinExistence type="inferred from homology"/>
<evidence type="ECO:0000313" key="10">
    <source>
        <dbReference type="EMBL" id="AIC95487.1"/>
    </source>
</evidence>
<dbReference type="InterPro" id="IPR013118">
    <property type="entry name" value="Mannitol_DH_C"/>
</dbReference>
<feature type="domain" description="Mannitol dehydrogenase N-terminal" evidence="8">
    <location>
        <begin position="1"/>
        <end position="186"/>
    </location>
</feature>
<comment type="similarity">
    <text evidence="1 7">Belongs to the mannitol dehydrogenase family.</text>
</comment>
<evidence type="ECO:0000259" key="8">
    <source>
        <dbReference type="Pfam" id="PF01232"/>
    </source>
</evidence>
<reference evidence="10 11" key="1">
    <citation type="journal article" date="2014" name="Gene">
        <title>A comparative genomic analysis of the alkalitolerant soil bacterium Bacillus lehensis G1.</title>
        <authorList>
            <person name="Noor Y.M."/>
            <person name="Samsulrizal N.H."/>
            <person name="Jema'on N.A."/>
            <person name="Low K.O."/>
            <person name="Ramli A.N."/>
            <person name="Alias N.I."/>
            <person name="Damis S.I."/>
            <person name="Fuzi S.F."/>
            <person name="Isa M.N."/>
            <person name="Murad A.M."/>
            <person name="Raih M.F."/>
            <person name="Bakar F.D."/>
            <person name="Najimudin N."/>
            <person name="Mahadi N.M."/>
            <person name="Illias R.M."/>
        </authorList>
    </citation>
    <scope>NUCLEOTIDE SEQUENCE [LARGE SCALE GENOMIC DNA]</scope>
    <source>
        <strain evidence="10 11">G1</strain>
    </source>
</reference>
<dbReference type="EC" id="1.1.1.17" evidence="2 7"/>
<feature type="binding site" evidence="7">
    <location>
        <begin position="3"/>
        <end position="14"/>
    </location>
    <ligand>
        <name>NAD(+)</name>
        <dbReference type="ChEBI" id="CHEBI:57540"/>
    </ligand>
</feature>
<dbReference type="PRINTS" id="PR00084">
    <property type="entry name" value="MTLDHDRGNASE"/>
</dbReference>
<keyword evidence="11" id="KW-1185">Reference proteome</keyword>
<dbReference type="PANTHER" id="PTHR30524:SF0">
    <property type="entry name" value="ALTRONATE OXIDOREDUCTASE-RELATED"/>
    <property type="match status" value="1"/>
</dbReference>